<organism evidence="1 2">
    <name type="scientific">Candidatus Nitrospira nitrificans</name>
    <dbReference type="NCBI Taxonomy" id="1742973"/>
    <lineage>
        <taxon>Bacteria</taxon>
        <taxon>Pseudomonadati</taxon>
        <taxon>Nitrospirota</taxon>
        <taxon>Nitrospiria</taxon>
        <taxon>Nitrospirales</taxon>
        <taxon>Nitrospiraceae</taxon>
        <taxon>Nitrospira</taxon>
    </lineage>
</organism>
<keyword evidence="2" id="KW-1185">Reference proteome</keyword>
<protein>
    <submittedName>
        <fullName evidence="1">Uncharacterized protein</fullName>
    </submittedName>
</protein>
<sequence>MAARVGKTVSRCRSMINQVRKEAADRALNRPGIPVLIIQTLSLKIRLPTRYTIYKILSRIRTALLKGQKVHQGIDDHRVLTGY</sequence>
<dbReference type="AlphaFoldDB" id="A0A0S4L6H9"/>
<dbReference type="STRING" id="1742973.COMA2_10128"/>
<accession>A0A0S4L6H9</accession>
<dbReference type="Proteomes" id="UP000198736">
    <property type="component" value="Unassembled WGS sequence"/>
</dbReference>
<gene>
    <name evidence="1" type="ORF">COMA2_10128</name>
</gene>
<evidence type="ECO:0000313" key="1">
    <source>
        <dbReference type="EMBL" id="CUS31483.1"/>
    </source>
</evidence>
<proteinExistence type="predicted"/>
<evidence type="ECO:0000313" key="2">
    <source>
        <dbReference type="Proteomes" id="UP000198736"/>
    </source>
</evidence>
<name>A0A0S4L6H9_9BACT</name>
<dbReference type="EMBL" id="CZPZ01000001">
    <property type="protein sequence ID" value="CUS31483.1"/>
    <property type="molecule type" value="Genomic_DNA"/>
</dbReference>
<reference evidence="2" key="1">
    <citation type="submission" date="2015-10" db="EMBL/GenBank/DDBJ databases">
        <authorList>
            <person name="Luecker S."/>
            <person name="Luecker S."/>
        </authorList>
    </citation>
    <scope>NUCLEOTIDE SEQUENCE [LARGE SCALE GENOMIC DNA]</scope>
</reference>